<evidence type="ECO:0000256" key="6">
    <source>
        <dbReference type="ARBA" id="ARBA00022759"/>
    </source>
</evidence>
<keyword evidence="6" id="KW-0255">Endonuclease</keyword>
<name>A0ABR1YU03_9PEZI</name>
<dbReference type="PROSITE" id="PS50879">
    <property type="entry name" value="RNASE_H_1"/>
    <property type="match status" value="1"/>
</dbReference>
<keyword evidence="10" id="KW-1185">Reference proteome</keyword>
<organism evidence="9 10">
    <name type="scientific">Phyllosticta capitalensis</name>
    <dbReference type="NCBI Taxonomy" id="121624"/>
    <lineage>
        <taxon>Eukaryota</taxon>
        <taxon>Fungi</taxon>
        <taxon>Dikarya</taxon>
        <taxon>Ascomycota</taxon>
        <taxon>Pezizomycotina</taxon>
        <taxon>Dothideomycetes</taxon>
        <taxon>Dothideomycetes incertae sedis</taxon>
        <taxon>Botryosphaeriales</taxon>
        <taxon>Phyllostictaceae</taxon>
        <taxon>Phyllosticta</taxon>
    </lineage>
</organism>
<evidence type="ECO:0000256" key="1">
    <source>
        <dbReference type="ARBA" id="ARBA00000077"/>
    </source>
</evidence>
<evidence type="ECO:0000256" key="7">
    <source>
        <dbReference type="ARBA" id="ARBA00022801"/>
    </source>
</evidence>
<evidence type="ECO:0000256" key="2">
    <source>
        <dbReference type="ARBA" id="ARBA00005300"/>
    </source>
</evidence>
<dbReference type="Pfam" id="PF00075">
    <property type="entry name" value="RNase_H"/>
    <property type="match status" value="1"/>
</dbReference>
<dbReference type="InterPro" id="IPR012337">
    <property type="entry name" value="RNaseH-like_sf"/>
</dbReference>
<dbReference type="EMBL" id="JBBWRZ010000004">
    <property type="protein sequence ID" value="KAK8238451.1"/>
    <property type="molecule type" value="Genomic_DNA"/>
</dbReference>
<keyword evidence="4" id="KW-0540">Nuclease</keyword>
<evidence type="ECO:0000313" key="9">
    <source>
        <dbReference type="EMBL" id="KAK8238451.1"/>
    </source>
</evidence>
<gene>
    <name evidence="9" type="ORF">HDK90DRAFT_510077</name>
</gene>
<comment type="similarity">
    <text evidence="2">Belongs to the RNase H family.</text>
</comment>
<keyword evidence="7" id="KW-0378">Hydrolase</keyword>
<reference evidence="9 10" key="1">
    <citation type="submission" date="2024-04" db="EMBL/GenBank/DDBJ databases">
        <title>Phyllosticta paracitricarpa is synonymous to the EU quarantine fungus P. citricarpa based on phylogenomic analyses.</title>
        <authorList>
            <consortium name="Lawrence Berkeley National Laboratory"/>
            <person name="Van Ingen-Buijs V.A."/>
            <person name="Van Westerhoven A.C."/>
            <person name="Haridas S."/>
            <person name="Skiadas P."/>
            <person name="Martin F."/>
            <person name="Groenewald J.Z."/>
            <person name="Crous P.W."/>
            <person name="Seidl M.F."/>
        </authorList>
    </citation>
    <scope>NUCLEOTIDE SEQUENCE [LARGE SCALE GENOMIC DNA]</scope>
    <source>
        <strain evidence="9 10">CBS 123374</strain>
    </source>
</reference>
<feature type="domain" description="RNase H type-1" evidence="8">
    <location>
        <begin position="54"/>
        <end position="220"/>
    </location>
</feature>
<proteinExistence type="inferred from homology"/>
<dbReference type="InterPro" id="IPR036397">
    <property type="entry name" value="RNaseH_sf"/>
</dbReference>
<dbReference type="PANTHER" id="PTHR10642:SF26">
    <property type="entry name" value="RIBONUCLEASE H1"/>
    <property type="match status" value="1"/>
</dbReference>
<dbReference type="Proteomes" id="UP001492380">
    <property type="component" value="Unassembled WGS sequence"/>
</dbReference>
<evidence type="ECO:0000256" key="3">
    <source>
        <dbReference type="ARBA" id="ARBA00012180"/>
    </source>
</evidence>
<evidence type="ECO:0000259" key="8">
    <source>
        <dbReference type="PROSITE" id="PS50879"/>
    </source>
</evidence>
<protein>
    <recommendedName>
        <fullName evidence="3">ribonuclease H</fullName>
        <ecNumber evidence="3">3.1.26.4</ecNumber>
    </recommendedName>
</protein>
<evidence type="ECO:0000256" key="4">
    <source>
        <dbReference type="ARBA" id="ARBA00022722"/>
    </source>
</evidence>
<comment type="caution">
    <text evidence="9">The sequence shown here is derived from an EMBL/GenBank/DDBJ whole genome shotgun (WGS) entry which is preliminary data.</text>
</comment>
<dbReference type="EC" id="3.1.26.4" evidence="3"/>
<dbReference type="InterPro" id="IPR050092">
    <property type="entry name" value="RNase_H"/>
</dbReference>
<dbReference type="Gene3D" id="3.30.420.10">
    <property type="entry name" value="Ribonuclease H-like superfamily/Ribonuclease H"/>
    <property type="match status" value="1"/>
</dbReference>
<dbReference type="InterPro" id="IPR002156">
    <property type="entry name" value="RNaseH_domain"/>
</dbReference>
<dbReference type="PANTHER" id="PTHR10642">
    <property type="entry name" value="RIBONUCLEASE H1"/>
    <property type="match status" value="1"/>
</dbReference>
<evidence type="ECO:0000313" key="10">
    <source>
        <dbReference type="Proteomes" id="UP001492380"/>
    </source>
</evidence>
<evidence type="ECO:0000256" key="5">
    <source>
        <dbReference type="ARBA" id="ARBA00022723"/>
    </source>
</evidence>
<keyword evidence="5" id="KW-0479">Metal-binding</keyword>
<accession>A0ABR1YU03</accession>
<sequence>MVAIRVNRNRNSPPRAIVNRRYDPTPAVAATEIGTCGHCGRFLTSSGDQDDTSIFRTNVVFTDGSCLTNAQGQTYTGWGIATGTNESQQYAIPFDCSVGKRTSQRAELLGAYEGMIRGLRDMIRDCPRYGEQHTDWGNRNELVIFCDSEYVVKTMTQWLPVWKANDMKNSSGKTPANLVIILNFDERIDAYAREGYHVGFKHVPRHRNELADKLSKRAAEMDLKVMSGMSRYDASTTVNKSSPDLAVSQFTSSFLQLPNLVD</sequence>
<dbReference type="SUPFAM" id="SSF53098">
    <property type="entry name" value="Ribonuclease H-like"/>
    <property type="match status" value="1"/>
</dbReference>
<comment type="catalytic activity">
    <reaction evidence="1">
        <text>Endonucleolytic cleavage to 5'-phosphomonoester.</text>
        <dbReference type="EC" id="3.1.26.4"/>
    </reaction>
</comment>